<feature type="compositionally biased region" description="Polar residues" evidence="1">
    <location>
        <begin position="192"/>
        <end position="204"/>
    </location>
</feature>
<dbReference type="HOGENOM" id="CLU_1275765_0_0_0"/>
<protein>
    <submittedName>
        <fullName evidence="3">Uncharacterized protein</fullName>
    </submittedName>
</protein>
<gene>
    <name evidence="3" type="ORF">DAMO_2816</name>
</gene>
<accession>D5ML47</accession>
<proteinExistence type="predicted"/>
<keyword evidence="2" id="KW-0812">Transmembrane</keyword>
<evidence type="ECO:0000313" key="4">
    <source>
        <dbReference type="Proteomes" id="UP000006898"/>
    </source>
</evidence>
<dbReference type="AlphaFoldDB" id="D5ML47"/>
<name>D5ML47_METO1</name>
<sequence length="216" mass="23771">MRDAQQPMTIHTSGLCPACGARRVSEASACWQCGGTFATSPTAEAASPRWIKLPWVGVIPFGLFFLPWTVTGPYWAHRVVSVAGLELALGRTLRGRPVLHEPLLWLIPVISLLLAALLFRIYRQAPKSQHWLPIAITAWAGFLLLLFKAVQWLLGGPSPGTVWVVHWLTSEYLVSSSAFFVSALSATRTWISSKSPRPQPSASPSEDGPFDEEQIR</sequence>
<organism evidence="3 4">
    <name type="scientific">Methylomirabilis oxygeniifera</name>
    <dbReference type="NCBI Taxonomy" id="671143"/>
    <lineage>
        <taxon>Bacteria</taxon>
        <taxon>Candidatus Methylomirabilota</taxon>
        <taxon>Candidatus Methylomirabilia</taxon>
        <taxon>Candidatus Methylomirabilales</taxon>
        <taxon>Candidatus Methylomirabilaceae</taxon>
        <taxon>Candidatus Methylomirabilis</taxon>
    </lineage>
</organism>
<evidence type="ECO:0000256" key="2">
    <source>
        <dbReference type="SAM" id="Phobius"/>
    </source>
</evidence>
<reference evidence="3 4" key="1">
    <citation type="journal article" date="2010" name="Nature">
        <title>Nitrite-driven anaerobic methane oxidation by oxygenic bacteria.</title>
        <authorList>
            <person name="Ettwig K.F."/>
            <person name="Butler M.K."/>
            <person name="Le Paslier D."/>
            <person name="Pelletier E."/>
            <person name="Mangenot S."/>
            <person name="Kuypers M.M.M."/>
            <person name="Schreiber F."/>
            <person name="Dutilh B.E."/>
            <person name="Zedelius J."/>
            <person name="de Beer D."/>
            <person name="Gloerich J."/>
            <person name="Wessels H.J.C.T."/>
            <person name="van Allen T."/>
            <person name="Luesken F."/>
            <person name="Wu M."/>
            <person name="van de Pas-Schoonen K.T."/>
            <person name="Op den Camp H.J.M."/>
            <person name="Janssen-Megens E.M."/>
            <person name="Francoijs K-J."/>
            <person name="Stunnenberg H."/>
            <person name="Weissenbach J."/>
            <person name="Jetten M.S.M."/>
            <person name="Strous M."/>
        </authorList>
    </citation>
    <scope>NUCLEOTIDE SEQUENCE [LARGE SCALE GENOMIC DNA]</scope>
</reference>
<feature type="transmembrane region" description="Helical" evidence="2">
    <location>
        <begin position="172"/>
        <end position="191"/>
    </location>
</feature>
<dbReference type="KEGG" id="mox:DAMO_2816"/>
<keyword evidence="2" id="KW-1133">Transmembrane helix</keyword>
<evidence type="ECO:0000256" key="1">
    <source>
        <dbReference type="SAM" id="MobiDB-lite"/>
    </source>
</evidence>
<feature type="transmembrane region" description="Helical" evidence="2">
    <location>
        <begin position="55"/>
        <end position="76"/>
    </location>
</feature>
<evidence type="ECO:0000313" key="3">
    <source>
        <dbReference type="EMBL" id="CBE69889.1"/>
    </source>
</evidence>
<dbReference type="EMBL" id="FP565575">
    <property type="protein sequence ID" value="CBE69889.1"/>
    <property type="molecule type" value="Genomic_DNA"/>
</dbReference>
<dbReference type="Proteomes" id="UP000006898">
    <property type="component" value="Chromosome"/>
</dbReference>
<feature type="transmembrane region" description="Helical" evidence="2">
    <location>
        <begin position="102"/>
        <end position="119"/>
    </location>
</feature>
<feature type="transmembrane region" description="Helical" evidence="2">
    <location>
        <begin position="131"/>
        <end position="152"/>
    </location>
</feature>
<feature type="region of interest" description="Disordered" evidence="1">
    <location>
        <begin position="192"/>
        <end position="216"/>
    </location>
</feature>
<keyword evidence="2" id="KW-0472">Membrane</keyword>